<dbReference type="EC" id="4.1.2.56" evidence="1"/>
<gene>
    <name evidence="1" type="primary">griI</name>
    <name evidence="1" type="ORF">H0A61_00395</name>
</gene>
<protein>
    <submittedName>
        <fullName evidence="1">2-amino-4, 5-dihydroxy-6-oxo-7-(Phosphonooxy)heptanoate synthase</fullName>
        <ecNumber evidence="1">4.1.2.56</ecNumber>
    </submittedName>
</protein>
<dbReference type="PIRSF" id="PIRSF038992">
    <property type="entry name" value="Aldolase_Ia"/>
    <property type="match status" value="1"/>
</dbReference>
<evidence type="ECO:0000313" key="2">
    <source>
        <dbReference type="Proteomes" id="UP000662904"/>
    </source>
</evidence>
<dbReference type="PANTHER" id="PTHR47916">
    <property type="entry name" value="FRUCTOSE-BISPHOSPHATE ALDOLASE CLASS 1"/>
    <property type="match status" value="1"/>
</dbReference>
<dbReference type="GO" id="GO:0004332">
    <property type="term" value="F:fructose-bisphosphate aldolase activity"/>
    <property type="evidence" value="ECO:0007669"/>
    <property type="project" value="InterPro"/>
</dbReference>
<dbReference type="SMART" id="SM01133">
    <property type="entry name" value="DeoC"/>
    <property type="match status" value="1"/>
</dbReference>
<sequence length="260" mass="28184">MKRRINNIFKKDGRAFILAMDHGNGLNVLPELNNTGSIIEKAVAGGIDALLTTFGIASTFQKEIGNIGLILRIDGGTSQISANKNASMSNIYEIEDAIRLGADGVLCMGFPGAQNEDITLKDLAYNAARCREWGLVLGAEMLPRGFEPVEDSRDPANIALACRIGAELGADFIKTEYTGDKESFKKVVDGCYKPILILGGGRVKTEEDLLKTVKDSIEAGGRGVVMGRNIWKHPKPDKLCRAIAKIIHEDADIKEALKQL</sequence>
<evidence type="ECO:0000313" key="1">
    <source>
        <dbReference type="EMBL" id="QSQ08075.1"/>
    </source>
</evidence>
<proteinExistence type="predicted"/>
<dbReference type="KEGG" id="kme:H0A61_00395"/>
<dbReference type="SUPFAM" id="SSF51569">
    <property type="entry name" value="Aldolase"/>
    <property type="match status" value="1"/>
</dbReference>
<dbReference type="InterPro" id="IPR013785">
    <property type="entry name" value="Aldolase_TIM"/>
</dbReference>
<dbReference type="Proteomes" id="UP000662904">
    <property type="component" value="Chromosome"/>
</dbReference>
<keyword evidence="1" id="KW-0456">Lyase</keyword>
<dbReference type="Gene3D" id="3.20.20.70">
    <property type="entry name" value="Aldolase class I"/>
    <property type="match status" value="1"/>
</dbReference>
<accession>A0A8A0RIG8</accession>
<dbReference type="EMBL" id="CP059066">
    <property type="protein sequence ID" value="QSQ08075.1"/>
    <property type="molecule type" value="Genomic_DNA"/>
</dbReference>
<dbReference type="Pfam" id="PF01791">
    <property type="entry name" value="DeoC"/>
    <property type="match status" value="1"/>
</dbReference>
<dbReference type="PANTHER" id="PTHR47916:SF1">
    <property type="entry name" value="3-HYDROXY-5-PHOSPHONOOXYPENTANE-2,4-DIONE THIOLASE"/>
    <property type="match status" value="1"/>
</dbReference>
<keyword evidence="2" id="KW-1185">Reference proteome</keyword>
<dbReference type="InterPro" id="IPR002915">
    <property type="entry name" value="DeoC/FbaB/LacD_aldolase"/>
</dbReference>
<organism evidence="1 2">
    <name type="scientific">Koleobacter methoxysyntrophicus</name>
    <dbReference type="NCBI Taxonomy" id="2751313"/>
    <lineage>
        <taxon>Bacteria</taxon>
        <taxon>Bacillati</taxon>
        <taxon>Bacillota</taxon>
        <taxon>Clostridia</taxon>
        <taxon>Koleobacterales</taxon>
        <taxon>Koleobacteraceae</taxon>
        <taxon>Koleobacter</taxon>
    </lineage>
</organism>
<name>A0A8A0RIG8_9FIRM</name>
<dbReference type="InterPro" id="IPR050456">
    <property type="entry name" value="DeoC/FbaB_aldolase"/>
</dbReference>
<dbReference type="RefSeq" id="WP_206708310.1">
    <property type="nucleotide sequence ID" value="NZ_CP059066.1"/>
</dbReference>
<dbReference type="CDD" id="cd00958">
    <property type="entry name" value="DhnA"/>
    <property type="match status" value="1"/>
</dbReference>
<reference evidence="1" key="1">
    <citation type="submission" date="2020-07" db="EMBL/GenBank/DDBJ databases">
        <title>Koleobacter methoxysyntrophicus gen. nov., sp. nov., a novel anaerobic bacterium isolated from deep subsurface oil field and proposal of Koleobacterales ord. nov. in the phylum Firmicutes.</title>
        <authorList>
            <person name="Sakamoto S."/>
            <person name="Tamaki H."/>
        </authorList>
    </citation>
    <scope>NUCLEOTIDE SEQUENCE</scope>
    <source>
        <strain evidence="1">NRmbB1</strain>
    </source>
</reference>
<dbReference type="AlphaFoldDB" id="A0A8A0RIG8"/>
<dbReference type="InterPro" id="IPR041720">
    <property type="entry name" value="FbaB-like"/>
</dbReference>